<protein>
    <submittedName>
        <fullName evidence="1">Uncharacterized protein</fullName>
    </submittedName>
</protein>
<dbReference type="EMBL" id="MCFJ01000012">
    <property type="protein sequence ID" value="ORY60193.1"/>
    <property type="molecule type" value="Genomic_DNA"/>
</dbReference>
<gene>
    <name evidence="1" type="ORF">BCR38DRAFT_55890</name>
</gene>
<reference evidence="1 2" key="1">
    <citation type="submission" date="2016-07" db="EMBL/GenBank/DDBJ databases">
        <title>Pervasive Adenine N6-methylation of Active Genes in Fungi.</title>
        <authorList>
            <consortium name="DOE Joint Genome Institute"/>
            <person name="Mondo S.J."/>
            <person name="Dannebaum R.O."/>
            <person name="Kuo R.C."/>
            <person name="Labutti K."/>
            <person name="Haridas S."/>
            <person name="Kuo A."/>
            <person name="Salamov A."/>
            <person name="Ahrendt S.R."/>
            <person name="Lipzen A."/>
            <person name="Sullivan W."/>
            <person name="Andreopoulos W.B."/>
            <person name="Clum A."/>
            <person name="Lindquist E."/>
            <person name="Daum C."/>
            <person name="Ramamoorthy G.K."/>
            <person name="Gryganskyi A."/>
            <person name="Culley D."/>
            <person name="Magnuson J.K."/>
            <person name="James T.Y."/>
            <person name="O'Malley M.A."/>
            <person name="Stajich J.E."/>
            <person name="Spatafora J.W."/>
            <person name="Visel A."/>
            <person name="Grigoriev I.V."/>
        </authorList>
    </citation>
    <scope>NUCLEOTIDE SEQUENCE [LARGE SCALE GENOMIC DNA]</scope>
    <source>
        <strain evidence="1 2">CBS 129021</strain>
    </source>
</reference>
<dbReference type="GeneID" id="63781684"/>
<sequence>MLLNLEHRAGLPEIRVRSRRHWTRVETSPHRMFACGYKIFVSLITHRGIIHPQSASTNMSLTMSIQWQRARCRLKLRLRVGSPAAGTTLMVPFTTKNPENIISGIEGRPTNLRIHSIYVSIASPSYIIPPDCRTTQNDLNGSVIPSHLALLNTFIFISSPSIPEIFHGVSNLSGKAVPFLLT</sequence>
<dbReference type="InParanoid" id="A0A1Y2DLN8"/>
<dbReference type="Proteomes" id="UP000193689">
    <property type="component" value="Unassembled WGS sequence"/>
</dbReference>
<evidence type="ECO:0000313" key="2">
    <source>
        <dbReference type="Proteomes" id="UP000193689"/>
    </source>
</evidence>
<comment type="caution">
    <text evidence="1">The sequence shown here is derived from an EMBL/GenBank/DDBJ whole genome shotgun (WGS) entry which is preliminary data.</text>
</comment>
<keyword evidence="2" id="KW-1185">Reference proteome</keyword>
<evidence type="ECO:0000313" key="1">
    <source>
        <dbReference type="EMBL" id="ORY60193.1"/>
    </source>
</evidence>
<proteinExistence type="predicted"/>
<dbReference type="RefSeq" id="XP_040712627.1">
    <property type="nucleotide sequence ID" value="XM_040865472.1"/>
</dbReference>
<accession>A0A1Y2DLN8</accession>
<organism evidence="1 2">
    <name type="scientific">Pseudomassariella vexata</name>
    <dbReference type="NCBI Taxonomy" id="1141098"/>
    <lineage>
        <taxon>Eukaryota</taxon>
        <taxon>Fungi</taxon>
        <taxon>Dikarya</taxon>
        <taxon>Ascomycota</taxon>
        <taxon>Pezizomycotina</taxon>
        <taxon>Sordariomycetes</taxon>
        <taxon>Xylariomycetidae</taxon>
        <taxon>Amphisphaeriales</taxon>
        <taxon>Pseudomassariaceae</taxon>
        <taxon>Pseudomassariella</taxon>
    </lineage>
</organism>
<dbReference type="AlphaFoldDB" id="A0A1Y2DLN8"/>
<name>A0A1Y2DLN8_9PEZI</name>